<evidence type="ECO:0000256" key="2">
    <source>
        <dbReference type="SAM" id="Phobius"/>
    </source>
</evidence>
<keyword evidence="2" id="KW-1133">Transmembrane helix</keyword>
<evidence type="ECO:0000313" key="3">
    <source>
        <dbReference type="EMBL" id="KIG12360.1"/>
    </source>
</evidence>
<reference evidence="3 4" key="1">
    <citation type="submission" date="2014-12" db="EMBL/GenBank/DDBJ databases">
        <title>Genome assembly of Enhygromyxa salina DSM 15201.</title>
        <authorList>
            <person name="Sharma G."/>
            <person name="Subramanian S."/>
        </authorList>
    </citation>
    <scope>NUCLEOTIDE SEQUENCE [LARGE SCALE GENOMIC DNA]</scope>
    <source>
        <strain evidence="3 4">DSM 15201</strain>
    </source>
</reference>
<dbReference type="Proteomes" id="UP000031599">
    <property type="component" value="Unassembled WGS sequence"/>
</dbReference>
<comment type="caution">
    <text evidence="3">The sequence shown here is derived from an EMBL/GenBank/DDBJ whole genome shotgun (WGS) entry which is preliminary data.</text>
</comment>
<gene>
    <name evidence="3" type="ORF">DB30_01551</name>
</gene>
<feature type="transmembrane region" description="Helical" evidence="2">
    <location>
        <begin position="20"/>
        <end position="45"/>
    </location>
</feature>
<accession>A0A0C2CRU3</accession>
<name>A0A0C2CRU3_9BACT</name>
<proteinExistence type="predicted"/>
<evidence type="ECO:0008006" key="5">
    <source>
        <dbReference type="Google" id="ProtNLM"/>
    </source>
</evidence>
<evidence type="ECO:0000313" key="4">
    <source>
        <dbReference type="Proteomes" id="UP000031599"/>
    </source>
</evidence>
<dbReference type="AlphaFoldDB" id="A0A0C2CRU3"/>
<dbReference type="RefSeq" id="WP_146662208.1">
    <property type="nucleotide sequence ID" value="NZ_JMCC02000135.1"/>
</dbReference>
<organism evidence="3 4">
    <name type="scientific">Enhygromyxa salina</name>
    <dbReference type="NCBI Taxonomy" id="215803"/>
    <lineage>
        <taxon>Bacteria</taxon>
        <taxon>Pseudomonadati</taxon>
        <taxon>Myxococcota</taxon>
        <taxon>Polyangia</taxon>
        <taxon>Nannocystales</taxon>
        <taxon>Nannocystaceae</taxon>
        <taxon>Enhygromyxa</taxon>
    </lineage>
</organism>
<dbReference type="EMBL" id="JMCC02000135">
    <property type="protein sequence ID" value="KIG12360.1"/>
    <property type="molecule type" value="Genomic_DNA"/>
</dbReference>
<feature type="compositionally biased region" description="Low complexity" evidence="1">
    <location>
        <begin position="144"/>
        <end position="154"/>
    </location>
</feature>
<keyword evidence="2" id="KW-0472">Membrane</keyword>
<evidence type="ECO:0000256" key="1">
    <source>
        <dbReference type="SAM" id="MobiDB-lite"/>
    </source>
</evidence>
<keyword evidence="2" id="KW-0812">Transmembrane</keyword>
<feature type="region of interest" description="Disordered" evidence="1">
    <location>
        <begin position="129"/>
        <end position="154"/>
    </location>
</feature>
<protein>
    <recommendedName>
        <fullName evidence="5">DUF3592 domain-containing protein</fullName>
    </recommendedName>
</protein>
<sequence length="154" mass="16557">MDPSNQPRKPLEPVELPPGIKWIAIGVVLVVVLGLITLVAAPMLLPAWQEHQLLENGTDATAKILKIIDTRDKVNENPVVQLSVEVHPEGGEPYRAAIVTPLSAVDLKNYDVGGMVRVRFDPKDPKKVALVGPITPAPQPKPAQPKAAQPKAAQ</sequence>